<evidence type="ECO:0000259" key="2">
    <source>
        <dbReference type="Pfam" id="PF13592"/>
    </source>
</evidence>
<dbReference type="InterPro" id="IPR025959">
    <property type="entry name" value="Winged_HTH_dom"/>
</dbReference>
<keyword evidence="4" id="KW-1185">Reference proteome</keyword>
<evidence type="ECO:0000313" key="4">
    <source>
        <dbReference type="Proteomes" id="UP000500767"/>
    </source>
</evidence>
<dbReference type="Proteomes" id="UP000500767">
    <property type="component" value="Chromosome"/>
</dbReference>
<feature type="domain" description="Winged helix-turn helix" evidence="2">
    <location>
        <begin position="106"/>
        <end position="162"/>
    </location>
</feature>
<proteinExistence type="predicted"/>
<organism evidence="3 4">
    <name type="scientific">Lichenicola cladoniae</name>
    <dbReference type="NCBI Taxonomy" id="1484109"/>
    <lineage>
        <taxon>Bacteria</taxon>
        <taxon>Pseudomonadati</taxon>
        <taxon>Pseudomonadota</taxon>
        <taxon>Alphaproteobacteria</taxon>
        <taxon>Acetobacterales</taxon>
        <taxon>Acetobacteraceae</taxon>
        <taxon>Lichenicola</taxon>
    </lineage>
</organism>
<dbReference type="AlphaFoldDB" id="A0A6M8HS17"/>
<dbReference type="GO" id="GO:0003676">
    <property type="term" value="F:nucleic acid binding"/>
    <property type="evidence" value="ECO:0007669"/>
    <property type="project" value="InterPro"/>
</dbReference>
<evidence type="ECO:0000259" key="1">
    <source>
        <dbReference type="Pfam" id="PF13358"/>
    </source>
</evidence>
<dbReference type="EMBL" id="CP053708">
    <property type="protein sequence ID" value="QKE91066.1"/>
    <property type="molecule type" value="Genomic_DNA"/>
</dbReference>
<gene>
    <name evidence="3" type="ORF">HN018_14345</name>
</gene>
<dbReference type="Gene3D" id="3.30.420.10">
    <property type="entry name" value="Ribonuclease H-like superfamily/Ribonuclease H"/>
    <property type="match status" value="1"/>
</dbReference>
<dbReference type="SUPFAM" id="SSF46689">
    <property type="entry name" value="Homeodomain-like"/>
    <property type="match status" value="1"/>
</dbReference>
<name>A0A6M8HS17_9PROT</name>
<reference evidence="3 4" key="1">
    <citation type="journal article" date="2014" name="World J. Microbiol. Biotechnol.">
        <title>Biodiversity and physiological characteristics of Antarctic and Arctic lichens-associated bacteria.</title>
        <authorList>
            <person name="Lee Y.M."/>
            <person name="Kim E.H."/>
            <person name="Lee H.K."/>
            <person name="Hong S.G."/>
        </authorList>
    </citation>
    <scope>NUCLEOTIDE SEQUENCE [LARGE SCALE GENOMIC DNA]</scope>
    <source>
        <strain evidence="3 4">PAMC 26569</strain>
    </source>
</reference>
<dbReference type="InterPro" id="IPR038717">
    <property type="entry name" value="Tc1-like_DDE_dom"/>
</dbReference>
<dbReference type="KEGG" id="lck:HN018_14345"/>
<dbReference type="NCBIfam" id="NF033545">
    <property type="entry name" value="transpos_IS630"/>
    <property type="match status" value="1"/>
</dbReference>
<feature type="domain" description="Tc1-like transposase DDE" evidence="1">
    <location>
        <begin position="184"/>
        <end position="320"/>
    </location>
</feature>
<evidence type="ECO:0000313" key="3">
    <source>
        <dbReference type="EMBL" id="QKE91066.1"/>
    </source>
</evidence>
<dbReference type="InterPro" id="IPR047655">
    <property type="entry name" value="Transpos_IS630-like"/>
</dbReference>
<dbReference type="Pfam" id="PF13592">
    <property type="entry name" value="HTH_33"/>
    <property type="match status" value="1"/>
</dbReference>
<dbReference type="InterPro" id="IPR036397">
    <property type="entry name" value="RNaseH_sf"/>
</dbReference>
<protein>
    <submittedName>
        <fullName evidence="3">IS630 family transposase</fullName>
    </submittedName>
</protein>
<dbReference type="InterPro" id="IPR009057">
    <property type="entry name" value="Homeodomain-like_sf"/>
</dbReference>
<dbReference type="Pfam" id="PF13358">
    <property type="entry name" value="DDE_3"/>
    <property type="match status" value="1"/>
</dbReference>
<sequence>MPIPLRADYDAAHLRAAARASKNAGQTRRLLALAAIYDGATRTEAAAIGVVTLQIVRDWVLKLNAHGPAGLINLKSPGPAAILAGEHRRALAAAIEDGPIPAVHGVVRWRVIDLVQWLSDEFQVAVSKQTLSRELRAMGYHRLTARPRHHAQAAGAIETFKKSLPARLDAIGRAQGVDRSAVEVWFADEARVGQKNKITRRWAKRGTRPSAPQDQRTASTYISGAICPATGAAAGLILPRCNTEAMGLHLAEIAAHVTPGKHCALLVDQAGWHMSERLAVPKKITIVPLPAKCPELNPVENVWQFMRNNWLSNRVFASYNAIVDHCCDAWNRLTDQPWRVMSIGLRQWVPGHVP</sequence>
<accession>A0A6M8HS17</accession>